<comment type="similarity">
    <text evidence="2 17">Belongs to the Nudix hydrolase family.</text>
</comment>
<dbReference type="GO" id="GO:0008413">
    <property type="term" value="F:8-oxo-7,8-dihydroguanosine triphosphate pyrophosphatase activity"/>
    <property type="evidence" value="ECO:0007669"/>
    <property type="project" value="TreeGrafter"/>
</dbReference>
<evidence type="ECO:0000256" key="1">
    <source>
        <dbReference type="ARBA" id="ARBA00001946"/>
    </source>
</evidence>
<protein>
    <recommendedName>
        <fullName evidence="13">8-oxo-dGTP diphosphatase</fullName>
        <ecNumber evidence="12">3.6.1.55</ecNumber>
    </recommendedName>
    <alternativeName>
        <fullName evidence="16">7,8-dihydro-8-oxoguanine-triphosphatase</fullName>
    </alternativeName>
    <alternativeName>
        <fullName evidence="15">Mutator protein MutT</fullName>
    </alternativeName>
    <alternativeName>
        <fullName evidence="14">dGTP pyrophosphohydrolase</fullName>
    </alternativeName>
</protein>
<dbReference type="SUPFAM" id="SSF55811">
    <property type="entry name" value="Nudix"/>
    <property type="match status" value="1"/>
</dbReference>
<evidence type="ECO:0000256" key="3">
    <source>
        <dbReference type="ARBA" id="ARBA00022457"/>
    </source>
</evidence>
<dbReference type="InterPro" id="IPR015797">
    <property type="entry name" value="NUDIX_hydrolase-like_dom_sf"/>
</dbReference>
<evidence type="ECO:0000256" key="8">
    <source>
        <dbReference type="ARBA" id="ARBA00022842"/>
    </source>
</evidence>
<evidence type="ECO:0000256" key="17">
    <source>
        <dbReference type="RuleBase" id="RU003476"/>
    </source>
</evidence>
<sequence length="133" mass="14788">MSDKLSHIHVACAIIKKDGLILATQRSATMSLPLKWEFPGGKLETGESAEQCLQRELQEELGIVVRVGAGLEPLTHRYPTFTVTLHPFLCDTLQGQMILHEHNAACWLAPHELATLDWAEADWPLISLLAQQP</sequence>
<evidence type="ECO:0000256" key="5">
    <source>
        <dbReference type="ARBA" id="ARBA00022723"/>
    </source>
</evidence>
<dbReference type="eggNOG" id="COG0494">
    <property type="taxonomic scope" value="Bacteria"/>
</dbReference>
<reference evidence="19 20" key="1">
    <citation type="submission" date="2008-05" db="EMBL/GenBank/DDBJ databases">
        <title>Complete sequence of chromosome of Geobacter lovleyi SZ.</title>
        <authorList>
            <consortium name="US DOE Joint Genome Institute"/>
            <person name="Lucas S."/>
            <person name="Copeland A."/>
            <person name="Lapidus A."/>
            <person name="Glavina del Rio T."/>
            <person name="Dalin E."/>
            <person name="Tice H."/>
            <person name="Bruce D."/>
            <person name="Goodwin L."/>
            <person name="Pitluck S."/>
            <person name="Chertkov O."/>
            <person name="Meincke L."/>
            <person name="Brettin T."/>
            <person name="Detter J.C."/>
            <person name="Han C."/>
            <person name="Tapia R."/>
            <person name="Kuske C.R."/>
            <person name="Schmutz J."/>
            <person name="Larimer F."/>
            <person name="Land M."/>
            <person name="Hauser L."/>
            <person name="Kyrpides N."/>
            <person name="Mikhailova N."/>
            <person name="Sung Y."/>
            <person name="Fletcher K.E."/>
            <person name="Ritalahti K.M."/>
            <person name="Loeffler F.E."/>
            <person name="Richardson P."/>
        </authorList>
    </citation>
    <scope>NUCLEOTIDE SEQUENCE [LARGE SCALE GENOMIC DNA]</scope>
    <source>
        <strain evidence="20">ATCC BAA-1151 / DSM 17278 / SZ</strain>
    </source>
</reference>
<dbReference type="RefSeq" id="WP_012469986.1">
    <property type="nucleotide sequence ID" value="NC_010814.1"/>
</dbReference>
<dbReference type="CDD" id="cd03425">
    <property type="entry name" value="NUDIX_MutT_NudA_like"/>
    <property type="match status" value="1"/>
</dbReference>
<name>B3E1Z7_TRIL1</name>
<dbReference type="GO" id="GO:0044716">
    <property type="term" value="F:8-oxo-GDP phosphatase activity"/>
    <property type="evidence" value="ECO:0007669"/>
    <property type="project" value="TreeGrafter"/>
</dbReference>
<evidence type="ECO:0000256" key="11">
    <source>
        <dbReference type="ARBA" id="ARBA00036904"/>
    </source>
</evidence>
<dbReference type="InterPro" id="IPR000086">
    <property type="entry name" value="NUDIX_hydrolase_dom"/>
</dbReference>
<evidence type="ECO:0000256" key="2">
    <source>
        <dbReference type="ARBA" id="ARBA00005582"/>
    </source>
</evidence>
<proteinExistence type="inferred from homology"/>
<dbReference type="PROSITE" id="PS00893">
    <property type="entry name" value="NUDIX_BOX"/>
    <property type="match status" value="1"/>
</dbReference>
<dbReference type="Pfam" id="PF00293">
    <property type="entry name" value="NUDIX"/>
    <property type="match status" value="1"/>
</dbReference>
<comment type="catalytic activity">
    <reaction evidence="11">
        <text>8-oxo-GTP + H2O = 8-oxo-GMP + diphosphate + H(+)</text>
        <dbReference type="Rhea" id="RHEA:67616"/>
        <dbReference type="ChEBI" id="CHEBI:15377"/>
        <dbReference type="ChEBI" id="CHEBI:15378"/>
        <dbReference type="ChEBI" id="CHEBI:33019"/>
        <dbReference type="ChEBI" id="CHEBI:143553"/>
        <dbReference type="ChEBI" id="CHEBI:145694"/>
    </reaction>
</comment>
<evidence type="ECO:0000256" key="9">
    <source>
        <dbReference type="ARBA" id="ARBA00023204"/>
    </source>
</evidence>
<dbReference type="GO" id="GO:0046872">
    <property type="term" value="F:metal ion binding"/>
    <property type="evidence" value="ECO:0007669"/>
    <property type="project" value="UniProtKB-KW"/>
</dbReference>
<keyword evidence="3" id="KW-0515">Mutator protein</keyword>
<dbReference type="GO" id="GO:0035539">
    <property type="term" value="F:8-oxo-7,8-dihydrodeoxyguanosine triphosphate pyrophosphatase activity"/>
    <property type="evidence" value="ECO:0007669"/>
    <property type="project" value="UniProtKB-EC"/>
</dbReference>
<dbReference type="HOGENOM" id="CLU_037162_19_3_7"/>
<evidence type="ECO:0000313" key="20">
    <source>
        <dbReference type="Proteomes" id="UP000002420"/>
    </source>
</evidence>
<evidence type="ECO:0000256" key="6">
    <source>
        <dbReference type="ARBA" id="ARBA00022763"/>
    </source>
</evidence>
<dbReference type="EC" id="3.6.1.55" evidence="12"/>
<keyword evidence="4" id="KW-0235">DNA replication</keyword>
<evidence type="ECO:0000313" key="19">
    <source>
        <dbReference type="EMBL" id="ACD95647.1"/>
    </source>
</evidence>
<evidence type="ECO:0000256" key="10">
    <source>
        <dbReference type="ARBA" id="ARBA00035861"/>
    </source>
</evidence>
<dbReference type="GO" id="GO:0006260">
    <property type="term" value="P:DNA replication"/>
    <property type="evidence" value="ECO:0007669"/>
    <property type="project" value="UniProtKB-KW"/>
</dbReference>
<organism evidence="19 20">
    <name type="scientific">Trichlorobacter lovleyi (strain ATCC BAA-1151 / DSM 17278 / SZ)</name>
    <name type="common">Geobacter lovleyi</name>
    <dbReference type="NCBI Taxonomy" id="398767"/>
    <lineage>
        <taxon>Bacteria</taxon>
        <taxon>Pseudomonadati</taxon>
        <taxon>Thermodesulfobacteriota</taxon>
        <taxon>Desulfuromonadia</taxon>
        <taxon>Geobacterales</taxon>
        <taxon>Geobacteraceae</taxon>
        <taxon>Trichlorobacter</taxon>
    </lineage>
</organism>
<dbReference type="InterPro" id="IPR020084">
    <property type="entry name" value="NUDIX_hydrolase_CS"/>
</dbReference>
<evidence type="ECO:0000256" key="16">
    <source>
        <dbReference type="ARBA" id="ARBA00042798"/>
    </source>
</evidence>
<evidence type="ECO:0000256" key="13">
    <source>
        <dbReference type="ARBA" id="ARBA00040794"/>
    </source>
</evidence>
<keyword evidence="8" id="KW-0460">Magnesium</keyword>
<dbReference type="InterPro" id="IPR047127">
    <property type="entry name" value="MutT-like"/>
</dbReference>
<dbReference type="STRING" id="398767.Glov_1931"/>
<dbReference type="GO" id="GO:0006281">
    <property type="term" value="P:DNA repair"/>
    <property type="evidence" value="ECO:0007669"/>
    <property type="project" value="UniProtKB-KW"/>
</dbReference>
<keyword evidence="9" id="KW-0234">DNA repair</keyword>
<gene>
    <name evidence="19" type="ordered locus">Glov_1931</name>
</gene>
<dbReference type="PRINTS" id="PR00502">
    <property type="entry name" value="NUDIXFAMILY"/>
</dbReference>
<keyword evidence="7 17" id="KW-0378">Hydrolase</keyword>
<evidence type="ECO:0000256" key="14">
    <source>
        <dbReference type="ARBA" id="ARBA00041592"/>
    </source>
</evidence>
<evidence type="ECO:0000256" key="7">
    <source>
        <dbReference type="ARBA" id="ARBA00022801"/>
    </source>
</evidence>
<keyword evidence="6" id="KW-0227">DNA damage</keyword>
<dbReference type="PANTHER" id="PTHR47707">
    <property type="entry name" value="8-OXO-DGTP DIPHOSPHATASE"/>
    <property type="match status" value="1"/>
</dbReference>
<comment type="catalytic activity">
    <reaction evidence="10">
        <text>8-oxo-dGTP + H2O = 8-oxo-dGMP + diphosphate + H(+)</text>
        <dbReference type="Rhea" id="RHEA:31575"/>
        <dbReference type="ChEBI" id="CHEBI:15377"/>
        <dbReference type="ChEBI" id="CHEBI:15378"/>
        <dbReference type="ChEBI" id="CHEBI:33019"/>
        <dbReference type="ChEBI" id="CHEBI:63224"/>
        <dbReference type="ChEBI" id="CHEBI:77896"/>
        <dbReference type="EC" id="3.6.1.55"/>
    </reaction>
</comment>
<dbReference type="OrthoDB" id="9810648at2"/>
<dbReference type="Proteomes" id="UP000002420">
    <property type="component" value="Chromosome"/>
</dbReference>
<dbReference type="Gene3D" id="3.90.79.10">
    <property type="entry name" value="Nucleoside Triphosphate Pyrophosphohydrolase"/>
    <property type="match status" value="1"/>
</dbReference>
<dbReference type="KEGG" id="glo:Glov_1931"/>
<dbReference type="PANTHER" id="PTHR47707:SF1">
    <property type="entry name" value="NUDIX HYDROLASE FAMILY PROTEIN"/>
    <property type="match status" value="1"/>
</dbReference>
<dbReference type="AlphaFoldDB" id="B3E1Z7"/>
<comment type="cofactor">
    <cofactor evidence="1">
        <name>Mg(2+)</name>
        <dbReference type="ChEBI" id="CHEBI:18420"/>
    </cofactor>
</comment>
<dbReference type="EMBL" id="CP001089">
    <property type="protein sequence ID" value="ACD95647.1"/>
    <property type="molecule type" value="Genomic_DNA"/>
</dbReference>
<evidence type="ECO:0000256" key="15">
    <source>
        <dbReference type="ARBA" id="ARBA00041979"/>
    </source>
</evidence>
<evidence type="ECO:0000259" key="18">
    <source>
        <dbReference type="PROSITE" id="PS51462"/>
    </source>
</evidence>
<dbReference type="InterPro" id="IPR020476">
    <property type="entry name" value="Nudix_hydrolase"/>
</dbReference>
<evidence type="ECO:0000256" key="4">
    <source>
        <dbReference type="ARBA" id="ARBA00022705"/>
    </source>
</evidence>
<dbReference type="GO" id="GO:0044715">
    <property type="term" value="F:8-oxo-dGDP phosphatase activity"/>
    <property type="evidence" value="ECO:0007669"/>
    <property type="project" value="TreeGrafter"/>
</dbReference>
<accession>B3E1Z7</accession>
<keyword evidence="20" id="KW-1185">Reference proteome</keyword>
<feature type="domain" description="Nudix hydrolase" evidence="18">
    <location>
        <begin position="5"/>
        <end position="130"/>
    </location>
</feature>
<dbReference type="PROSITE" id="PS51462">
    <property type="entry name" value="NUDIX"/>
    <property type="match status" value="1"/>
</dbReference>
<evidence type="ECO:0000256" key="12">
    <source>
        <dbReference type="ARBA" id="ARBA00038905"/>
    </source>
</evidence>
<keyword evidence="5" id="KW-0479">Metal-binding</keyword>